<reference evidence="9 10" key="1">
    <citation type="submission" date="2018-05" db="EMBL/GenBank/DDBJ databases">
        <title>Paenibacillus flagellatus sp. nov., isolated from selenium mineral soil.</title>
        <authorList>
            <person name="Dai X."/>
        </authorList>
    </citation>
    <scope>NUCLEOTIDE SEQUENCE [LARGE SCALE GENOMIC DNA]</scope>
    <source>
        <strain evidence="9 10">DXL2</strain>
    </source>
</reference>
<dbReference type="Gene3D" id="1.10.3720.10">
    <property type="entry name" value="MetI-like"/>
    <property type="match status" value="1"/>
</dbReference>
<keyword evidence="4 7" id="KW-0812">Transmembrane</keyword>
<feature type="transmembrane region" description="Helical" evidence="7">
    <location>
        <begin position="100"/>
        <end position="125"/>
    </location>
</feature>
<dbReference type="SUPFAM" id="SSF161098">
    <property type="entry name" value="MetI-like"/>
    <property type="match status" value="1"/>
</dbReference>
<dbReference type="Proteomes" id="UP000247476">
    <property type="component" value="Unassembled WGS sequence"/>
</dbReference>
<feature type="transmembrane region" description="Helical" evidence="7">
    <location>
        <begin position="131"/>
        <end position="150"/>
    </location>
</feature>
<dbReference type="Pfam" id="PF00528">
    <property type="entry name" value="BPD_transp_1"/>
    <property type="match status" value="1"/>
</dbReference>
<feature type="transmembrane region" description="Helical" evidence="7">
    <location>
        <begin position="73"/>
        <end position="93"/>
    </location>
</feature>
<dbReference type="PROSITE" id="PS50928">
    <property type="entry name" value="ABC_TM1"/>
    <property type="match status" value="1"/>
</dbReference>
<dbReference type="InterPro" id="IPR000515">
    <property type="entry name" value="MetI-like"/>
</dbReference>
<feature type="domain" description="ABC transmembrane type-1" evidence="8">
    <location>
        <begin position="65"/>
        <end position="243"/>
    </location>
</feature>
<keyword evidence="10" id="KW-1185">Reference proteome</keyword>
<feature type="transmembrane region" description="Helical" evidence="7">
    <location>
        <begin position="227"/>
        <end position="248"/>
    </location>
</feature>
<organism evidence="9 10">
    <name type="scientific">Paenibacillus flagellatus</name>
    <dbReference type="NCBI Taxonomy" id="2211139"/>
    <lineage>
        <taxon>Bacteria</taxon>
        <taxon>Bacillati</taxon>
        <taxon>Bacillota</taxon>
        <taxon>Bacilli</taxon>
        <taxon>Bacillales</taxon>
        <taxon>Paenibacillaceae</taxon>
        <taxon>Paenibacillus</taxon>
    </lineage>
</organism>
<evidence type="ECO:0000256" key="4">
    <source>
        <dbReference type="ARBA" id="ARBA00022692"/>
    </source>
</evidence>
<feature type="transmembrane region" description="Helical" evidence="7">
    <location>
        <begin position="184"/>
        <end position="207"/>
    </location>
</feature>
<name>A0A2V5KV77_9BACL</name>
<evidence type="ECO:0000256" key="1">
    <source>
        <dbReference type="ARBA" id="ARBA00004651"/>
    </source>
</evidence>
<keyword evidence="5 7" id="KW-1133">Transmembrane helix</keyword>
<dbReference type="RefSeq" id="WP_110841149.1">
    <property type="nucleotide sequence ID" value="NZ_QJVJ01000007.1"/>
</dbReference>
<dbReference type="CDD" id="cd06261">
    <property type="entry name" value="TM_PBP2"/>
    <property type="match status" value="1"/>
</dbReference>
<evidence type="ECO:0000313" key="9">
    <source>
        <dbReference type="EMBL" id="PYI53376.1"/>
    </source>
</evidence>
<feature type="transmembrane region" description="Helical" evidence="7">
    <location>
        <begin position="12"/>
        <end position="32"/>
    </location>
</feature>
<comment type="subcellular location">
    <subcellularLocation>
        <location evidence="1 7">Cell membrane</location>
        <topology evidence="1 7">Multi-pass membrane protein</topology>
    </subcellularLocation>
</comment>
<evidence type="ECO:0000259" key="8">
    <source>
        <dbReference type="PROSITE" id="PS50928"/>
    </source>
</evidence>
<dbReference type="EMBL" id="QJVJ01000007">
    <property type="protein sequence ID" value="PYI53376.1"/>
    <property type="molecule type" value="Genomic_DNA"/>
</dbReference>
<dbReference type="AlphaFoldDB" id="A0A2V5KV77"/>
<gene>
    <name evidence="9" type="ORF">DLM86_16460</name>
</gene>
<keyword evidence="3" id="KW-1003">Cell membrane</keyword>
<evidence type="ECO:0000256" key="5">
    <source>
        <dbReference type="ARBA" id="ARBA00022989"/>
    </source>
</evidence>
<accession>A0A2V5KV77</accession>
<evidence type="ECO:0000313" key="10">
    <source>
        <dbReference type="Proteomes" id="UP000247476"/>
    </source>
</evidence>
<evidence type="ECO:0000256" key="2">
    <source>
        <dbReference type="ARBA" id="ARBA00022448"/>
    </source>
</evidence>
<protein>
    <submittedName>
        <fullName evidence="9">ABC transporter permease</fullName>
    </submittedName>
</protein>
<proteinExistence type="inferred from homology"/>
<keyword evidence="6 7" id="KW-0472">Membrane</keyword>
<dbReference type="PANTHER" id="PTHR30151">
    <property type="entry name" value="ALKANE SULFONATE ABC TRANSPORTER-RELATED, MEMBRANE SUBUNIT"/>
    <property type="match status" value="1"/>
</dbReference>
<evidence type="ECO:0000256" key="6">
    <source>
        <dbReference type="ARBA" id="ARBA00023136"/>
    </source>
</evidence>
<dbReference type="InterPro" id="IPR035906">
    <property type="entry name" value="MetI-like_sf"/>
</dbReference>
<comment type="similarity">
    <text evidence="7">Belongs to the binding-protein-dependent transport system permease family.</text>
</comment>
<comment type="caution">
    <text evidence="9">The sequence shown here is derived from an EMBL/GenBank/DDBJ whole genome shotgun (WGS) entry which is preliminary data.</text>
</comment>
<evidence type="ECO:0000256" key="3">
    <source>
        <dbReference type="ARBA" id="ARBA00022475"/>
    </source>
</evidence>
<evidence type="ECO:0000256" key="7">
    <source>
        <dbReference type="RuleBase" id="RU363032"/>
    </source>
</evidence>
<dbReference type="GO" id="GO:0005886">
    <property type="term" value="C:plasma membrane"/>
    <property type="evidence" value="ECO:0007669"/>
    <property type="project" value="UniProtKB-SubCell"/>
</dbReference>
<dbReference type="OrthoDB" id="9804353at2"/>
<dbReference type="GO" id="GO:0055085">
    <property type="term" value="P:transmembrane transport"/>
    <property type="evidence" value="ECO:0007669"/>
    <property type="project" value="InterPro"/>
</dbReference>
<sequence length="259" mass="27532">MDRDKSGRASGGIVIGQIALLLAGLGFIEYAVRQGIIGSLYLSEPTRVVREIVALFANGDIFPNLAVTLQEFLAGYLLAALAGIGTGLFLVLVPRAETFFGPFLSALLAVPKVTIIPLLMLWLGIGLSHKIAIVFLFCFFTIAYNTITGVKQTADNHLKVARVFEATKVQTVLKVVLPSAAPTIFAGLRVSAATGLVGALFGEMIASKNGLGNLLVKATSLYDTAKAFAIITVVTVVSVLLIAAIDWLEKKVVLRWKSS</sequence>
<dbReference type="PANTHER" id="PTHR30151:SF20">
    <property type="entry name" value="ABC TRANSPORTER PERMEASE PROTEIN HI_0355-RELATED"/>
    <property type="match status" value="1"/>
</dbReference>
<keyword evidence="2 7" id="KW-0813">Transport</keyword>